<organism evidence="2 3">
    <name type="scientific">Deinococcus soli</name>
    <name type="common">ex Cha et al. 2016</name>
    <dbReference type="NCBI Taxonomy" id="1309411"/>
    <lineage>
        <taxon>Bacteria</taxon>
        <taxon>Thermotogati</taxon>
        <taxon>Deinococcota</taxon>
        <taxon>Deinococci</taxon>
        <taxon>Deinococcales</taxon>
        <taxon>Deinococcaceae</taxon>
        <taxon>Deinococcus</taxon>
    </lineage>
</organism>
<feature type="transmembrane region" description="Helical" evidence="1">
    <location>
        <begin position="6"/>
        <end position="22"/>
    </location>
</feature>
<sequence length="188" mass="21411">MDLEAIVVPALFFGSVFGFPLLRRQMIHRHELEREALRRGLLPTRVTQEHPALPAPLPHVGAGDDAPTLALRLPEPHRLFALALLCRLEDTPPPAEERSRTLLSQIRLEYLPETLRAYLHLTPAGREQLRAQGRDPEGLLREQLQRLNEGLDDLLRHDHAAADRLLTQGHFLRDRFGAPHTELLSRSR</sequence>
<dbReference type="OrthoDB" id="68053at2"/>
<evidence type="ECO:0000313" key="3">
    <source>
        <dbReference type="Proteomes" id="UP000034024"/>
    </source>
</evidence>
<dbReference type="KEGG" id="dch:SY84_15270"/>
<keyword evidence="1" id="KW-0472">Membrane</keyword>
<accession>A0A0F7JP18</accession>
<evidence type="ECO:0000313" key="2">
    <source>
        <dbReference type="EMBL" id="AKH18151.1"/>
    </source>
</evidence>
<keyword evidence="1" id="KW-1133">Transmembrane helix</keyword>
<proteinExistence type="predicted"/>
<dbReference type="EMBL" id="CP011389">
    <property type="protein sequence ID" value="AKH18151.1"/>
    <property type="molecule type" value="Genomic_DNA"/>
</dbReference>
<gene>
    <name evidence="2" type="ORF">SY84_15270</name>
</gene>
<name>A0A0F7JP18_9DEIO</name>
<dbReference type="Proteomes" id="UP000034024">
    <property type="component" value="Chromosome"/>
</dbReference>
<dbReference type="AlphaFoldDB" id="A0A0F7JP18"/>
<dbReference type="PATRIC" id="fig|1309411.5.peg.3116"/>
<keyword evidence="1" id="KW-0812">Transmembrane</keyword>
<reference evidence="2 3" key="1">
    <citation type="submission" date="2015-01" db="EMBL/GenBank/DDBJ databases">
        <title>Deinococcus soli/N5/whole genome sequencing.</title>
        <authorList>
            <person name="Kim M.K."/>
            <person name="Srinivasan S."/>
            <person name="Lee J.-J."/>
        </authorList>
    </citation>
    <scope>NUCLEOTIDE SEQUENCE [LARGE SCALE GENOMIC DNA]</scope>
    <source>
        <strain evidence="2 3">N5</strain>
    </source>
</reference>
<evidence type="ECO:0000256" key="1">
    <source>
        <dbReference type="SAM" id="Phobius"/>
    </source>
</evidence>
<keyword evidence="3" id="KW-1185">Reference proteome</keyword>
<protein>
    <submittedName>
        <fullName evidence="2">Uncharacterized protein</fullName>
    </submittedName>
</protein>
<dbReference type="RefSeq" id="WP_046844718.1">
    <property type="nucleotide sequence ID" value="NZ_BMHJ01000002.1"/>
</dbReference>